<dbReference type="EnsemblMetazoa" id="GPPI043489-RA">
    <property type="protein sequence ID" value="GPPI043489-PA"/>
    <property type="gene ID" value="GPPI043489"/>
</dbReference>
<reference evidence="2" key="1">
    <citation type="submission" date="2015-01" db="EMBL/GenBank/DDBJ databases">
        <authorList>
            <person name="Aksoy S."/>
            <person name="Warren W."/>
            <person name="Wilson R.K."/>
        </authorList>
    </citation>
    <scope>NUCLEOTIDE SEQUENCE [LARGE SCALE GENOMIC DNA]</scope>
    <source>
        <strain evidence="2">IAEA</strain>
    </source>
</reference>
<dbReference type="AlphaFoldDB" id="A0A1B0BXI2"/>
<dbReference type="Proteomes" id="UP000092460">
    <property type="component" value="Unassembled WGS sequence"/>
</dbReference>
<name>A0A1B0BXI2_9MUSC</name>
<keyword evidence="2" id="KW-1185">Reference proteome</keyword>
<organism evidence="1 2">
    <name type="scientific">Glossina palpalis gambiensis</name>
    <dbReference type="NCBI Taxonomy" id="67801"/>
    <lineage>
        <taxon>Eukaryota</taxon>
        <taxon>Metazoa</taxon>
        <taxon>Ecdysozoa</taxon>
        <taxon>Arthropoda</taxon>
        <taxon>Hexapoda</taxon>
        <taxon>Insecta</taxon>
        <taxon>Pterygota</taxon>
        <taxon>Neoptera</taxon>
        <taxon>Endopterygota</taxon>
        <taxon>Diptera</taxon>
        <taxon>Brachycera</taxon>
        <taxon>Muscomorpha</taxon>
        <taxon>Hippoboscoidea</taxon>
        <taxon>Glossinidae</taxon>
        <taxon>Glossina</taxon>
    </lineage>
</organism>
<dbReference type="VEuPathDB" id="VectorBase:GPPI043489"/>
<evidence type="ECO:0000313" key="1">
    <source>
        <dbReference type="EnsemblMetazoa" id="GPPI043489-PA"/>
    </source>
</evidence>
<sequence>MNHKVWRKPLHKRKAWKQMPLFSKLIYYMQPFVEHLLDTWLQPLPFPTILKFMHSCILMSTEGRAEGSSRSIGGGEVKTSTFCAGPCVR</sequence>
<evidence type="ECO:0000313" key="2">
    <source>
        <dbReference type="Proteomes" id="UP000092460"/>
    </source>
</evidence>
<dbReference type="EMBL" id="JXJN01022228">
    <property type="status" value="NOT_ANNOTATED_CDS"/>
    <property type="molecule type" value="Genomic_DNA"/>
</dbReference>
<proteinExistence type="predicted"/>
<accession>A0A1B0BXI2</accession>
<reference evidence="1" key="2">
    <citation type="submission" date="2020-05" db="UniProtKB">
        <authorList>
            <consortium name="EnsemblMetazoa"/>
        </authorList>
    </citation>
    <scope>IDENTIFICATION</scope>
    <source>
        <strain evidence="1">IAEA</strain>
    </source>
</reference>
<protein>
    <submittedName>
        <fullName evidence="1">Uncharacterized protein</fullName>
    </submittedName>
</protein>